<evidence type="ECO:0000256" key="2">
    <source>
        <dbReference type="ARBA" id="ARBA00022729"/>
    </source>
</evidence>
<comment type="similarity">
    <text evidence="4">Belongs to the FlgA family.</text>
</comment>
<keyword evidence="2 4" id="KW-0732">Signal</keyword>
<protein>
    <recommendedName>
        <fullName evidence="4">Flagella basal body P-ring formation protein FlgA</fullName>
    </recommendedName>
</protein>
<comment type="caution">
    <text evidence="6">The sequence shown here is derived from an EMBL/GenBank/DDBJ whole genome shotgun (WGS) entry which is preliminary data.</text>
</comment>
<dbReference type="SMART" id="SM00858">
    <property type="entry name" value="SAF"/>
    <property type="match status" value="1"/>
</dbReference>
<feature type="domain" description="SAF" evidence="5">
    <location>
        <begin position="106"/>
        <end position="168"/>
    </location>
</feature>
<keyword evidence="6" id="KW-0282">Flagellum</keyword>
<dbReference type="GO" id="GO:0044780">
    <property type="term" value="P:bacterial-type flagellum assembly"/>
    <property type="evidence" value="ECO:0007669"/>
    <property type="project" value="InterPro"/>
</dbReference>
<sequence>MSKRFYLLRMLLFLTAALYAGEKPTRDLSAATTELFSRQWNIPAGELDISFRKQPPELKTVKYDALKVTSSKRRLNTGVQTVWLELYWQEQRVRRLPLTVDVSVKRKVAVAGRKIKRGEVVTPADIRYVMKKIGRDWRQYVSTDDPLTNVEAKQSIAEGKVLTKRLLRPIPLIHRGDAVKVEVTAGKLSLVTDGRAIQDGVQGKKIKVKLSTGKTVQARVVKSGWLVVR</sequence>
<evidence type="ECO:0000256" key="4">
    <source>
        <dbReference type="RuleBase" id="RU362063"/>
    </source>
</evidence>
<dbReference type="Gene3D" id="3.90.1210.10">
    <property type="entry name" value="Antifreeze-like/N-acetylneuraminic acid synthase C-terminal domain"/>
    <property type="match status" value="1"/>
</dbReference>
<dbReference type="EMBL" id="DRLD01000238">
    <property type="protein sequence ID" value="HED10747.1"/>
    <property type="molecule type" value="Genomic_DNA"/>
</dbReference>
<evidence type="ECO:0000256" key="3">
    <source>
        <dbReference type="ARBA" id="ARBA00022764"/>
    </source>
</evidence>
<dbReference type="InterPro" id="IPR039246">
    <property type="entry name" value="Flagellar_FlgA"/>
</dbReference>
<dbReference type="GO" id="GO:0042597">
    <property type="term" value="C:periplasmic space"/>
    <property type="evidence" value="ECO:0007669"/>
    <property type="project" value="UniProtKB-SubCell"/>
</dbReference>
<dbReference type="NCBIfam" id="TIGR03170">
    <property type="entry name" value="flgA_cterm"/>
    <property type="match status" value="1"/>
</dbReference>
<dbReference type="InterPro" id="IPR013974">
    <property type="entry name" value="SAF"/>
</dbReference>
<dbReference type="PANTHER" id="PTHR36307:SF1">
    <property type="entry name" value="FLAGELLA BASAL BODY P-RING FORMATION PROTEIN FLGA"/>
    <property type="match status" value="1"/>
</dbReference>
<keyword evidence="6" id="KW-0969">Cilium</keyword>
<comment type="function">
    <text evidence="4">Involved in the assembly process of the P-ring formation. It may associate with FlgF on the rod constituting a structure essential for the P-ring assembly or may act as a modulator protein for the P-ring assembly.</text>
</comment>
<gene>
    <name evidence="6" type="primary">flgA</name>
    <name evidence="6" type="ORF">ENJ10_08665</name>
</gene>
<name>A0A7V1LNH5_CALAY</name>
<reference evidence="6" key="1">
    <citation type="journal article" date="2020" name="mSystems">
        <title>Genome- and Community-Level Interaction Insights into Carbon Utilization and Element Cycling Functions of Hydrothermarchaeota in Hydrothermal Sediment.</title>
        <authorList>
            <person name="Zhou Z."/>
            <person name="Liu Y."/>
            <person name="Xu W."/>
            <person name="Pan J."/>
            <person name="Luo Z.H."/>
            <person name="Li M."/>
        </authorList>
    </citation>
    <scope>NUCLEOTIDE SEQUENCE [LARGE SCALE GENOMIC DNA]</scope>
    <source>
        <strain evidence="6">HyVt-456</strain>
    </source>
</reference>
<dbReference type="CDD" id="cd11614">
    <property type="entry name" value="SAF_CpaB_FlgA_like"/>
    <property type="match status" value="1"/>
</dbReference>
<dbReference type="PANTHER" id="PTHR36307">
    <property type="entry name" value="FLAGELLA BASAL BODY P-RING FORMATION PROTEIN FLGA"/>
    <property type="match status" value="1"/>
</dbReference>
<feature type="signal peptide" evidence="4">
    <location>
        <begin position="1"/>
        <end position="20"/>
    </location>
</feature>
<dbReference type="Proteomes" id="UP000886005">
    <property type="component" value="Unassembled WGS sequence"/>
</dbReference>
<keyword evidence="4" id="KW-1005">Bacterial flagellum biogenesis</keyword>
<feature type="chain" id="PRO_5031596140" description="Flagella basal body P-ring formation protein FlgA" evidence="4">
    <location>
        <begin position="21"/>
        <end position="229"/>
    </location>
</feature>
<evidence type="ECO:0000259" key="5">
    <source>
        <dbReference type="SMART" id="SM00858"/>
    </source>
</evidence>
<dbReference type="Gene3D" id="2.30.30.760">
    <property type="match status" value="1"/>
</dbReference>
<evidence type="ECO:0000256" key="1">
    <source>
        <dbReference type="ARBA" id="ARBA00004418"/>
    </source>
</evidence>
<proteinExistence type="inferred from homology"/>
<accession>A0A7V1LNH5</accession>
<dbReference type="InterPro" id="IPR017585">
    <property type="entry name" value="SAF_FlgA"/>
</dbReference>
<evidence type="ECO:0000313" key="6">
    <source>
        <dbReference type="EMBL" id="HED10747.1"/>
    </source>
</evidence>
<organism evidence="6">
    <name type="scientific">Caldithrix abyssi</name>
    <dbReference type="NCBI Taxonomy" id="187145"/>
    <lineage>
        <taxon>Bacteria</taxon>
        <taxon>Pseudomonadati</taxon>
        <taxon>Calditrichota</taxon>
        <taxon>Calditrichia</taxon>
        <taxon>Calditrichales</taxon>
        <taxon>Calditrichaceae</taxon>
        <taxon>Caldithrix</taxon>
    </lineage>
</organism>
<keyword evidence="3 4" id="KW-0574">Periplasm</keyword>
<dbReference type="AlphaFoldDB" id="A0A7V1LNH5"/>
<dbReference type="Pfam" id="PF13144">
    <property type="entry name" value="ChapFlgA"/>
    <property type="match status" value="1"/>
</dbReference>
<keyword evidence="6" id="KW-0966">Cell projection</keyword>
<comment type="subcellular location">
    <subcellularLocation>
        <location evidence="1 4">Periplasm</location>
    </subcellularLocation>
</comment>